<feature type="compositionally biased region" description="Basic and acidic residues" evidence="6">
    <location>
        <begin position="871"/>
        <end position="885"/>
    </location>
</feature>
<gene>
    <name evidence="8" type="ORF">RHOBADRAFT_56584</name>
</gene>
<feature type="transmembrane region" description="Helical" evidence="7">
    <location>
        <begin position="489"/>
        <end position="513"/>
    </location>
</feature>
<keyword evidence="2" id="KW-0813">Transport</keyword>
<dbReference type="GO" id="GO:0006865">
    <property type="term" value="P:amino acid transport"/>
    <property type="evidence" value="ECO:0007669"/>
    <property type="project" value="InterPro"/>
</dbReference>
<feature type="compositionally biased region" description="Polar residues" evidence="6">
    <location>
        <begin position="814"/>
        <end position="823"/>
    </location>
</feature>
<feature type="transmembrane region" description="Helical" evidence="7">
    <location>
        <begin position="388"/>
        <end position="404"/>
    </location>
</feature>
<dbReference type="AlphaFoldDB" id="A0A0P9GFE9"/>
<feature type="transmembrane region" description="Helical" evidence="7">
    <location>
        <begin position="769"/>
        <end position="789"/>
    </location>
</feature>
<sequence>MPPPPPPAPHQPPRPAPEPRASTSRTSLDDLARADGEAGTSGGARTEGDKPHTARTDSPAPSSASAKGKERDWSVELAVLAPDGADERGARGGTDGAERGNLAPAGGSGQDRGTGGAPAAPGATQHGGTPRPSSSSDAPTPVPTRPLEPATASSSPPPPAPEQPARPSRPPLQSILKRPELARPASSQGRSLASSTPLPLLSTAPLPPAQPAAASAPLTPTQGTLALDPPTPDSVDDENKDKLAVAHPHTVLFSTPGTTTSVLPLSSPSRLSHHSGYSSSAAGEHGAGGGGDFTGTFRSWKSSVMGRKSGVYEKKRLAELGFDEELSRDYDFFASFGITICNVGGLPGTTLGVLTALEAGGGSMYAIAWPLSGLFMMSLAAVLGEMASTWPVAGAMFTWVFRLCRSRKGLNPWARYASWVVGSLLLCSHILLQIVCTWQFAHNLLGVVGLWTEKEYSYWVVVAISWGIVTFSALVVSSRISRSPWLWRICGALIILFFITINITLLTTADRIAPAEYVFTSYRNSTGFTSKSYVYMLGWVLTCVATGMEASAHMAEDTKRPSRTVPLAMFWSVAATYIMGWVSICVLLATMRLDGLDPDLQPSIALLANSIPRRYTTLILVLVLFSFLFQNVAQLLATSRYIWALARESALPFSTFFRRLSEKNRTPTAAIWVVWAIAFPALLLVAINVSIIATTLLEGAGITCAASYVAPLLFYLACPAGVLNGDGRAKWTLRGASKVLAAPAAVFLLTFIVMMSLPTGYPVTALNASYASAILLGVLLLSSLAWVVYGNARYAGPIKTTTRWTIGAEVDLRSGSQGAQGTGRSRKKSSAQQQQQQEAPVRTMGQSTTSEEHGRSAHVWATSNGGAAGESRARAEGDTRDDERSAAWTYASGEVGERTGETTTGTETGTGSGWSEYTSEGDEESTGSEEDEDEEERRSPSRSRGRARDEEHRVS</sequence>
<feature type="compositionally biased region" description="Acidic residues" evidence="6">
    <location>
        <begin position="919"/>
        <end position="935"/>
    </location>
</feature>
<keyword evidence="3 7" id="KW-0812">Transmembrane</keyword>
<protein>
    <recommendedName>
        <fullName evidence="10">Amino acid permease/ SLC12A domain-containing protein</fullName>
    </recommendedName>
</protein>
<feature type="transmembrane region" description="Helical" evidence="7">
    <location>
        <begin position="456"/>
        <end position="477"/>
    </location>
</feature>
<keyword evidence="9" id="KW-1185">Reference proteome</keyword>
<feature type="compositionally biased region" description="Low complexity" evidence="6">
    <location>
        <begin position="191"/>
        <end position="204"/>
    </location>
</feature>
<dbReference type="GeneID" id="28978866"/>
<feature type="transmembrane region" description="Helical" evidence="7">
    <location>
        <begin position="669"/>
        <end position="693"/>
    </location>
</feature>
<dbReference type="Proteomes" id="UP000053890">
    <property type="component" value="Unassembled WGS sequence"/>
</dbReference>
<feature type="compositionally biased region" description="Basic and acidic residues" evidence="6">
    <location>
        <begin position="27"/>
        <end position="36"/>
    </location>
</feature>
<feature type="region of interest" description="Disordered" evidence="6">
    <location>
        <begin position="814"/>
        <end position="955"/>
    </location>
</feature>
<dbReference type="PANTHER" id="PTHR45649:SF9">
    <property type="entry name" value="AMINO-ACID PERMEASE 2"/>
    <property type="match status" value="1"/>
</dbReference>
<feature type="compositionally biased region" description="Low complexity" evidence="6">
    <location>
        <begin position="117"/>
        <end position="130"/>
    </location>
</feature>
<feature type="compositionally biased region" description="Low complexity" evidence="6">
    <location>
        <begin position="254"/>
        <end position="284"/>
    </location>
</feature>
<feature type="transmembrane region" description="Helical" evidence="7">
    <location>
        <begin position="416"/>
        <end position="441"/>
    </location>
</feature>
<evidence type="ECO:0000256" key="2">
    <source>
        <dbReference type="ARBA" id="ARBA00022448"/>
    </source>
</evidence>
<dbReference type="OMA" id="MGWVSIC"/>
<dbReference type="OrthoDB" id="10054429at2759"/>
<feature type="transmembrane region" description="Helical" evidence="7">
    <location>
        <begin position="567"/>
        <end position="589"/>
    </location>
</feature>
<evidence type="ECO:0000256" key="5">
    <source>
        <dbReference type="ARBA" id="ARBA00023136"/>
    </source>
</evidence>
<name>A0A0P9GFE9_RHOGW</name>
<dbReference type="PROSITE" id="PS00218">
    <property type="entry name" value="AMINO_ACID_PERMEASE_1"/>
    <property type="match status" value="1"/>
</dbReference>
<reference evidence="8 9" key="1">
    <citation type="journal article" date="2015" name="Front. Microbiol.">
        <title>Genome sequence of the plant growth promoting endophytic yeast Rhodotorula graminis WP1.</title>
        <authorList>
            <person name="Firrincieli A."/>
            <person name="Otillar R."/>
            <person name="Salamov A."/>
            <person name="Schmutz J."/>
            <person name="Khan Z."/>
            <person name="Redman R.S."/>
            <person name="Fleck N.D."/>
            <person name="Lindquist E."/>
            <person name="Grigoriev I.V."/>
            <person name="Doty S.L."/>
        </authorList>
    </citation>
    <scope>NUCLEOTIDE SEQUENCE [LARGE SCALE GENOMIC DNA]</scope>
    <source>
        <strain evidence="8 9">WP1</strain>
    </source>
</reference>
<feature type="transmembrane region" description="Helical" evidence="7">
    <location>
        <begin position="364"/>
        <end position="382"/>
    </location>
</feature>
<evidence type="ECO:0000256" key="4">
    <source>
        <dbReference type="ARBA" id="ARBA00022989"/>
    </source>
</evidence>
<dbReference type="Pfam" id="PF13520">
    <property type="entry name" value="AA_permease_2"/>
    <property type="match status" value="1"/>
</dbReference>
<evidence type="ECO:0000256" key="6">
    <source>
        <dbReference type="SAM" id="MobiDB-lite"/>
    </source>
</evidence>
<evidence type="ECO:0000256" key="1">
    <source>
        <dbReference type="ARBA" id="ARBA00004141"/>
    </source>
</evidence>
<proteinExistence type="predicted"/>
<feature type="compositionally biased region" description="Pro residues" evidence="6">
    <location>
        <begin position="1"/>
        <end position="18"/>
    </location>
</feature>
<dbReference type="GO" id="GO:0022857">
    <property type="term" value="F:transmembrane transporter activity"/>
    <property type="evidence" value="ECO:0007669"/>
    <property type="project" value="InterPro"/>
</dbReference>
<dbReference type="STRING" id="578459.A0A0P9GFE9"/>
<evidence type="ECO:0000313" key="8">
    <source>
        <dbReference type="EMBL" id="KPV71547.1"/>
    </source>
</evidence>
<feature type="compositionally biased region" description="Basic and acidic residues" evidence="6">
    <location>
        <begin position="46"/>
        <end position="55"/>
    </location>
</feature>
<accession>A0A0P9GFE9</accession>
<feature type="transmembrane region" description="Helical" evidence="7">
    <location>
        <begin position="739"/>
        <end position="757"/>
    </location>
</feature>
<feature type="compositionally biased region" description="Gly residues" evidence="6">
    <location>
        <begin position="106"/>
        <end position="116"/>
    </location>
</feature>
<organism evidence="8 9">
    <name type="scientific">Rhodotorula graminis (strain WP1)</name>
    <dbReference type="NCBI Taxonomy" id="578459"/>
    <lineage>
        <taxon>Eukaryota</taxon>
        <taxon>Fungi</taxon>
        <taxon>Dikarya</taxon>
        <taxon>Basidiomycota</taxon>
        <taxon>Pucciniomycotina</taxon>
        <taxon>Microbotryomycetes</taxon>
        <taxon>Sporidiobolales</taxon>
        <taxon>Sporidiobolaceae</taxon>
        <taxon>Rhodotorula</taxon>
    </lineage>
</organism>
<feature type="compositionally biased region" description="Low complexity" evidence="6">
    <location>
        <begin position="211"/>
        <end position="222"/>
    </location>
</feature>
<feature type="transmembrane region" description="Helical" evidence="7">
    <location>
        <begin position="699"/>
        <end position="718"/>
    </location>
</feature>
<evidence type="ECO:0008006" key="10">
    <source>
        <dbReference type="Google" id="ProtNLM"/>
    </source>
</evidence>
<feature type="compositionally biased region" description="Low complexity" evidence="6">
    <location>
        <begin position="901"/>
        <end position="918"/>
    </location>
</feature>
<evidence type="ECO:0000256" key="7">
    <source>
        <dbReference type="SAM" id="Phobius"/>
    </source>
</evidence>
<dbReference type="InterPro" id="IPR004840">
    <property type="entry name" value="Amino_acid_permease_CS"/>
</dbReference>
<feature type="region of interest" description="Disordered" evidence="6">
    <location>
        <begin position="1"/>
        <end position="239"/>
    </location>
</feature>
<dbReference type="PANTHER" id="PTHR45649">
    <property type="entry name" value="AMINO-ACID PERMEASE BAT1"/>
    <property type="match status" value="1"/>
</dbReference>
<evidence type="ECO:0000313" key="9">
    <source>
        <dbReference type="Proteomes" id="UP000053890"/>
    </source>
</evidence>
<feature type="region of interest" description="Disordered" evidence="6">
    <location>
        <begin position="253"/>
        <end position="287"/>
    </location>
</feature>
<dbReference type="RefSeq" id="XP_018267596.1">
    <property type="nucleotide sequence ID" value="XM_018418419.1"/>
</dbReference>
<feature type="transmembrane region" description="Helical" evidence="7">
    <location>
        <begin position="533"/>
        <end position="555"/>
    </location>
</feature>
<keyword evidence="4 7" id="KW-1133">Transmembrane helix</keyword>
<dbReference type="GO" id="GO:0016020">
    <property type="term" value="C:membrane"/>
    <property type="evidence" value="ECO:0007669"/>
    <property type="project" value="UniProtKB-SubCell"/>
</dbReference>
<keyword evidence="5 7" id="KW-0472">Membrane</keyword>
<feature type="transmembrane region" description="Helical" evidence="7">
    <location>
        <begin position="332"/>
        <end position="357"/>
    </location>
</feature>
<feature type="compositionally biased region" description="Basic and acidic residues" evidence="6">
    <location>
        <begin position="946"/>
        <end position="955"/>
    </location>
</feature>
<comment type="subcellular location">
    <subcellularLocation>
        <location evidence="1">Membrane</location>
        <topology evidence="1">Multi-pass membrane protein</topology>
    </subcellularLocation>
</comment>
<evidence type="ECO:0000256" key="3">
    <source>
        <dbReference type="ARBA" id="ARBA00022692"/>
    </source>
</evidence>
<feature type="transmembrane region" description="Helical" evidence="7">
    <location>
        <begin position="615"/>
        <end position="637"/>
    </location>
</feature>
<dbReference type="EMBL" id="KQ474093">
    <property type="protein sequence ID" value="KPV71547.1"/>
    <property type="molecule type" value="Genomic_DNA"/>
</dbReference>
<dbReference type="Gene3D" id="1.20.1740.10">
    <property type="entry name" value="Amino acid/polyamine transporter I"/>
    <property type="match status" value="1"/>
</dbReference>
<feature type="compositionally biased region" description="Pro residues" evidence="6">
    <location>
        <begin position="155"/>
        <end position="170"/>
    </location>
</feature>
<dbReference type="InterPro" id="IPR002293">
    <property type="entry name" value="AA/rel_permease1"/>
</dbReference>